<dbReference type="STRING" id="400727.A0A2T7NME1"/>
<dbReference type="OMA" id="ICYDTDK"/>
<keyword evidence="2" id="KW-0863">Zinc-finger</keyword>
<evidence type="ECO:0000256" key="4">
    <source>
        <dbReference type="SAM" id="Phobius"/>
    </source>
</evidence>
<dbReference type="Gene3D" id="2.60.120.260">
    <property type="entry name" value="Galactose-binding domain-like"/>
    <property type="match status" value="1"/>
</dbReference>
<dbReference type="EMBL" id="PZQS01000011">
    <property type="protein sequence ID" value="PVD22322.1"/>
    <property type="molecule type" value="Genomic_DNA"/>
</dbReference>
<feature type="transmembrane region" description="Helical" evidence="4">
    <location>
        <begin position="224"/>
        <end position="247"/>
    </location>
</feature>
<evidence type="ECO:0000313" key="6">
    <source>
        <dbReference type="EMBL" id="PVD22322.1"/>
    </source>
</evidence>
<dbReference type="Proteomes" id="UP000245119">
    <property type="component" value="Linkage Group LG11"/>
</dbReference>
<dbReference type="CDD" id="cd16495">
    <property type="entry name" value="RING_CH-C4HC3_MARCH"/>
    <property type="match status" value="1"/>
</dbReference>
<evidence type="ECO:0000259" key="5">
    <source>
        <dbReference type="PROSITE" id="PS51292"/>
    </source>
</evidence>
<dbReference type="SUPFAM" id="SSF57850">
    <property type="entry name" value="RING/U-box"/>
    <property type="match status" value="1"/>
</dbReference>
<reference evidence="6 7" key="1">
    <citation type="submission" date="2018-04" db="EMBL/GenBank/DDBJ databases">
        <title>The genome of golden apple snail Pomacea canaliculata provides insight into stress tolerance and invasive adaptation.</title>
        <authorList>
            <person name="Liu C."/>
            <person name="Liu B."/>
            <person name="Ren Y."/>
            <person name="Zhang Y."/>
            <person name="Wang H."/>
            <person name="Li S."/>
            <person name="Jiang F."/>
            <person name="Yin L."/>
            <person name="Zhang G."/>
            <person name="Qian W."/>
            <person name="Fan W."/>
        </authorList>
    </citation>
    <scope>NUCLEOTIDE SEQUENCE [LARGE SCALE GENOMIC DNA]</scope>
    <source>
        <strain evidence="6">SZHN2017</strain>
        <tissue evidence="6">Muscle</tissue>
    </source>
</reference>
<organism evidence="6 7">
    <name type="scientific">Pomacea canaliculata</name>
    <name type="common">Golden apple snail</name>
    <dbReference type="NCBI Taxonomy" id="400727"/>
    <lineage>
        <taxon>Eukaryota</taxon>
        <taxon>Metazoa</taxon>
        <taxon>Spiralia</taxon>
        <taxon>Lophotrochozoa</taxon>
        <taxon>Mollusca</taxon>
        <taxon>Gastropoda</taxon>
        <taxon>Caenogastropoda</taxon>
        <taxon>Architaenioglossa</taxon>
        <taxon>Ampullarioidea</taxon>
        <taxon>Ampullariidae</taxon>
        <taxon>Pomacea</taxon>
    </lineage>
</organism>
<evidence type="ECO:0000313" key="7">
    <source>
        <dbReference type="Proteomes" id="UP000245119"/>
    </source>
</evidence>
<dbReference type="PANTHER" id="PTHR20893">
    <property type="entry name" value="LD08641P"/>
    <property type="match status" value="1"/>
</dbReference>
<dbReference type="InterPro" id="IPR011016">
    <property type="entry name" value="Znf_RING-CH"/>
</dbReference>
<evidence type="ECO:0000256" key="3">
    <source>
        <dbReference type="ARBA" id="ARBA00022833"/>
    </source>
</evidence>
<protein>
    <recommendedName>
        <fullName evidence="5">RING-CH-type domain-containing protein</fullName>
    </recommendedName>
</protein>
<keyword evidence="7" id="KW-1185">Reference proteome</keyword>
<gene>
    <name evidence="6" type="ORF">C0Q70_18132</name>
</gene>
<feature type="transmembrane region" description="Helical" evidence="4">
    <location>
        <begin position="483"/>
        <end position="502"/>
    </location>
</feature>
<evidence type="ECO:0000256" key="1">
    <source>
        <dbReference type="ARBA" id="ARBA00022723"/>
    </source>
</evidence>
<dbReference type="Gene3D" id="3.30.40.10">
    <property type="entry name" value="Zinc/RING finger domain, C3HC4 (zinc finger)"/>
    <property type="match status" value="1"/>
</dbReference>
<feature type="transmembrane region" description="Helical" evidence="4">
    <location>
        <begin position="185"/>
        <end position="204"/>
    </location>
</feature>
<sequence>MSQTVVSALTLALRDTGTADRTLQASSLVSSSDKCLGNCSGHGSCQDGQCLCLVQFSGGTCHDVNIGYYVAFGSIFVLLGLVAFIQLVLCIHYEYVKEDKRSLRQAFKVTVQKLLLVSVVCATAIRGAYFFTKWQVSDVVAYSLWSAYFPFIITGFSLIVCFWAEAFHISATPTKERQFLSKSSIFFIIFNIVQYLVLATELITPEVIDDEDTKALILRVCNGSFALLMIIVVIFFLIYGVEVYFKVRGAFRESESNLDTWQLHMSRLGLVAQATLQLITALFLISDVASDVWKDKLPVLSQNFYDIGFRLVEFGVALWFPCVLWNCGQPEELWVLNPRRIFRSFEFHKQQGAVVKENVPIRQDETSYSTFRVDSKLDCWICYDPDRGDAGSLIQPCVCKGDMAWVHHECLKKWLIESASPDTSPECRVCGQKYVLEASYWIPKGLRPRHWLQTFMAVLVIVGTPFAAFSICRAVTISSSYPQVLTIGLAVLTELVALRIFFTYARSFCQKASVATMRIKGERAQTDHVPAPTDRPSEASCDVCIITNTTGTSPPQDMNLQCITPGTMSS</sequence>
<name>A0A2T7NME1_POMCA</name>
<dbReference type="Pfam" id="PF12906">
    <property type="entry name" value="RINGv"/>
    <property type="match status" value="1"/>
</dbReference>
<evidence type="ECO:0000256" key="2">
    <source>
        <dbReference type="ARBA" id="ARBA00022771"/>
    </source>
</evidence>
<feature type="domain" description="RING-CH-type" evidence="5">
    <location>
        <begin position="371"/>
        <end position="437"/>
    </location>
</feature>
<dbReference type="PROSITE" id="PS51292">
    <property type="entry name" value="ZF_RING_CH"/>
    <property type="match status" value="1"/>
</dbReference>
<dbReference type="OrthoDB" id="2154780at2759"/>
<proteinExistence type="predicted"/>
<accession>A0A2T7NME1</accession>
<dbReference type="PANTHER" id="PTHR20893:SF2">
    <property type="entry name" value="LD08641P"/>
    <property type="match status" value="1"/>
</dbReference>
<dbReference type="InterPro" id="IPR013083">
    <property type="entry name" value="Znf_RING/FYVE/PHD"/>
</dbReference>
<feature type="transmembrane region" description="Helical" evidence="4">
    <location>
        <begin position="144"/>
        <end position="164"/>
    </location>
</feature>
<feature type="transmembrane region" description="Helical" evidence="4">
    <location>
        <begin position="66"/>
        <end position="93"/>
    </location>
</feature>
<keyword evidence="4" id="KW-0812">Transmembrane</keyword>
<feature type="transmembrane region" description="Helical" evidence="4">
    <location>
        <begin position="114"/>
        <end position="132"/>
    </location>
</feature>
<keyword evidence="3" id="KW-0862">Zinc</keyword>
<dbReference type="GO" id="GO:0008270">
    <property type="term" value="F:zinc ion binding"/>
    <property type="evidence" value="ECO:0007669"/>
    <property type="project" value="UniProtKB-KW"/>
</dbReference>
<keyword evidence="4" id="KW-0472">Membrane</keyword>
<comment type="caution">
    <text evidence="6">The sequence shown here is derived from an EMBL/GenBank/DDBJ whole genome shotgun (WGS) entry which is preliminary data.</text>
</comment>
<keyword evidence="4" id="KW-1133">Transmembrane helix</keyword>
<keyword evidence="1" id="KW-0479">Metal-binding</keyword>
<feature type="transmembrane region" description="Helical" evidence="4">
    <location>
        <begin position="451"/>
        <end position="471"/>
    </location>
</feature>
<dbReference type="SMART" id="SM00744">
    <property type="entry name" value="RINGv"/>
    <property type="match status" value="1"/>
</dbReference>
<dbReference type="AlphaFoldDB" id="A0A2T7NME1"/>